<keyword evidence="2" id="KW-1283">Bacterial microcompartment</keyword>
<dbReference type="PANTHER" id="PTHR36539:SF1">
    <property type="entry name" value="BACTERIAL MICROCOMPARTMENT SHELL VERTEX PROTEIN EUTN"/>
    <property type="match status" value="1"/>
</dbReference>
<evidence type="ECO:0000256" key="1">
    <source>
        <dbReference type="ARBA" id="ARBA00024322"/>
    </source>
</evidence>
<reference evidence="3 4" key="1">
    <citation type="submission" date="2023-12" db="EMBL/GenBank/DDBJ databases">
        <title>the genome sequence of Hyalangium sp. s54d21.</title>
        <authorList>
            <person name="Zhang X."/>
        </authorList>
    </citation>
    <scope>NUCLEOTIDE SEQUENCE [LARGE SCALE GENOMIC DNA]</scope>
    <source>
        <strain evidence="4">s54d21</strain>
    </source>
</reference>
<comment type="subcellular location">
    <subcellularLocation>
        <location evidence="1">Bacterial microcompartment</location>
    </subcellularLocation>
</comment>
<dbReference type="EMBL" id="JAXIVS010000021">
    <property type="protein sequence ID" value="MDY7232530.1"/>
    <property type="molecule type" value="Genomic_DNA"/>
</dbReference>
<dbReference type="PANTHER" id="PTHR36539">
    <property type="entry name" value="ETHANOLAMINE UTILIZATION PROTEIN EUTN"/>
    <property type="match status" value="1"/>
</dbReference>
<name>A0ABU5HH02_9BACT</name>
<dbReference type="InterPro" id="IPR004992">
    <property type="entry name" value="EutN_CcmL"/>
</dbReference>
<protein>
    <submittedName>
        <fullName evidence="3">EutN/CcmL family microcompartment protein</fullName>
    </submittedName>
</protein>
<dbReference type="Proteomes" id="UP001291309">
    <property type="component" value="Unassembled WGS sequence"/>
</dbReference>
<dbReference type="Gene3D" id="2.40.50.220">
    <property type="entry name" value="EutN/Ccml"/>
    <property type="match status" value="1"/>
</dbReference>
<accession>A0ABU5HH02</accession>
<dbReference type="SUPFAM" id="SSF159133">
    <property type="entry name" value="EutN/CcmL-like"/>
    <property type="match status" value="1"/>
</dbReference>
<evidence type="ECO:0000256" key="2">
    <source>
        <dbReference type="ARBA" id="ARBA00024446"/>
    </source>
</evidence>
<dbReference type="PROSITE" id="PS51932">
    <property type="entry name" value="BMV"/>
    <property type="match status" value="1"/>
</dbReference>
<keyword evidence="4" id="KW-1185">Reference proteome</keyword>
<evidence type="ECO:0000313" key="3">
    <source>
        <dbReference type="EMBL" id="MDY7232530.1"/>
    </source>
</evidence>
<comment type="caution">
    <text evidence="3">The sequence shown here is derived from an EMBL/GenBank/DDBJ whole genome shotgun (WGS) entry which is preliminary data.</text>
</comment>
<gene>
    <name evidence="3" type="ORF">SYV04_39450</name>
</gene>
<evidence type="ECO:0000313" key="4">
    <source>
        <dbReference type="Proteomes" id="UP001291309"/>
    </source>
</evidence>
<organism evidence="3 4">
    <name type="scientific">Hyalangium rubrum</name>
    <dbReference type="NCBI Taxonomy" id="3103134"/>
    <lineage>
        <taxon>Bacteria</taxon>
        <taxon>Pseudomonadati</taxon>
        <taxon>Myxococcota</taxon>
        <taxon>Myxococcia</taxon>
        <taxon>Myxococcales</taxon>
        <taxon>Cystobacterineae</taxon>
        <taxon>Archangiaceae</taxon>
        <taxon>Hyalangium</taxon>
    </lineage>
</organism>
<dbReference type="RefSeq" id="WP_321551244.1">
    <property type="nucleotide sequence ID" value="NZ_JAXIVS010000021.1"/>
</dbReference>
<proteinExistence type="predicted"/>
<dbReference type="Pfam" id="PF03319">
    <property type="entry name" value="EutN_CcmL"/>
    <property type="match status" value="1"/>
</dbReference>
<dbReference type="InterPro" id="IPR036677">
    <property type="entry name" value="EutN_CcmL_sf"/>
</dbReference>
<sequence length="96" mass="10060">MLMGKVVGTVVSTRKEQELEGLKLLVLRGMDLEGKANGPVVVAVDAVGAGVGEVVLYCSGSSARQTQVTKDRPVDATVMAIVDQLEVGGTLKYVKE</sequence>